<accession>A0A917W056</accession>
<dbReference type="InterPro" id="IPR059000">
    <property type="entry name" value="ATPase_P-type_domA"/>
</dbReference>
<evidence type="ECO:0000256" key="2">
    <source>
        <dbReference type="ARBA" id="ARBA00006024"/>
    </source>
</evidence>
<dbReference type="PRINTS" id="PR00119">
    <property type="entry name" value="CATATPASE"/>
</dbReference>
<keyword evidence="4 8" id="KW-0479">Metal-binding</keyword>
<evidence type="ECO:0000313" key="11">
    <source>
        <dbReference type="Proteomes" id="UP000613840"/>
    </source>
</evidence>
<dbReference type="PROSITE" id="PS00154">
    <property type="entry name" value="ATPASE_E1_E2"/>
    <property type="match status" value="1"/>
</dbReference>
<keyword evidence="7 8" id="KW-0472">Membrane</keyword>
<keyword evidence="11" id="KW-1185">Reference proteome</keyword>
<dbReference type="SFLD" id="SFLDF00027">
    <property type="entry name" value="p-type_atpase"/>
    <property type="match status" value="1"/>
</dbReference>
<evidence type="ECO:0000313" key="10">
    <source>
        <dbReference type="EMBL" id="GGL52269.1"/>
    </source>
</evidence>
<dbReference type="Proteomes" id="UP000613840">
    <property type="component" value="Unassembled WGS sequence"/>
</dbReference>
<dbReference type="NCBIfam" id="TIGR01525">
    <property type="entry name" value="ATPase-IB_hvy"/>
    <property type="match status" value="1"/>
</dbReference>
<dbReference type="InterPro" id="IPR044492">
    <property type="entry name" value="P_typ_ATPase_HD_dom"/>
</dbReference>
<feature type="transmembrane region" description="Helical" evidence="8">
    <location>
        <begin position="95"/>
        <end position="119"/>
    </location>
</feature>
<dbReference type="Gene3D" id="3.40.1110.10">
    <property type="entry name" value="Calcium-transporting ATPase, cytoplasmic domain N"/>
    <property type="match status" value="1"/>
</dbReference>
<dbReference type="GO" id="GO:0005886">
    <property type="term" value="C:plasma membrane"/>
    <property type="evidence" value="ECO:0007669"/>
    <property type="project" value="UniProtKB-SubCell"/>
</dbReference>
<dbReference type="AlphaFoldDB" id="A0A917W056"/>
<dbReference type="PANTHER" id="PTHR48085:SF5">
    <property type="entry name" value="CADMIUM_ZINC-TRANSPORTING ATPASE HMA4-RELATED"/>
    <property type="match status" value="1"/>
</dbReference>
<comment type="caution">
    <text evidence="10">The sequence shown here is derived from an EMBL/GenBank/DDBJ whole genome shotgun (WGS) entry which is preliminary data.</text>
</comment>
<dbReference type="NCBIfam" id="TIGR01494">
    <property type="entry name" value="ATPase_P-type"/>
    <property type="match status" value="2"/>
</dbReference>
<comment type="similarity">
    <text evidence="2 8">Belongs to the cation transport ATPase (P-type) (TC 3.A.3) family. Type IB subfamily.</text>
</comment>
<dbReference type="GO" id="GO:0046872">
    <property type="term" value="F:metal ion binding"/>
    <property type="evidence" value="ECO:0007669"/>
    <property type="project" value="UniProtKB-KW"/>
</dbReference>
<dbReference type="NCBIfam" id="TIGR01512">
    <property type="entry name" value="ATPase-IB2_Cd"/>
    <property type="match status" value="1"/>
</dbReference>
<dbReference type="InterPro" id="IPR023214">
    <property type="entry name" value="HAD_sf"/>
</dbReference>
<keyword evidence="5" id="KW-1278">Translocase</keyword>
<feature type="transmembrane region" description="Helical" evidence="8">
    <location>
        <begin position="573"/>
        <end position="594"/>
    </location>
</feature>
<gene>
    <name evidence="10" type="ORF">GCM10011575_08220</name>
</gene>
<evidence type="ECO:0000256" key="3">
    <source>
        <dbReference type="ARBA" id="ARBA00022692"/>
    </source>
</evidence>
<dbReference type="GO" id="GO:0005524">
    <property type="term" value="F:ATP binding"/>
    <property type="evidence" value="ECO:0007669"/>
    <property type="project" value="UniProtKB-UniRule"/>
</dbReference>
<evidence type="ECO:0000256" key="4">
    <source>
        <dbReference type="ARBA" id="ARBA00022723"/>
    </source>
</evidence>
<evidence type="ECO:0000256" key="7">
    <source>
        <dbReference type="ARBA" id="ARBA00023136"/>
    </source>
</evidence>
<dbReference type="SUPFAM" id="SSF81653">
    <property type="entry name" value="Calcium ATPase, transduction domain A"/>
    <property type="match status" value="1"/>
</dbReference>
<keyword evidence="8" id="KW-1003">Cell membrane</keyword>
<dbReference type="InterPro" id="IPR027256">
    <property type="entry name" value="P-typ_ATPase_IB"/>
</dbReference>
<dbReference type="InterPro" id="IPR051014">
    <property type="entry name" value="Cation_Transport_ATPase_IB"/>
</dbReference>
<reference evidence="10" key="2">
    <citation type="submission" date="2020-09" db="EMBL/GenBank/DDBJ databases">
        <authorList>
            <person name="Sun Q."/>
            <person name="Zhou Y."/>
        </authorList>
    </citation>
    <scope>NUCLEOTIDE SEQUENCE</scope>
    <source>
        <strain evidence="10">CGMCC 4.7306</strain>
    </source>
</reference>
<dbReference type="Gene3D" id="2.70.150.10">
    <property type="entry name" value="Calcium-transporting ATPase, cytoplasmic transduction domain A"/>
    <property type="match status" value="1"/>
</dbReference>
<feature type="transmembrane region" description="Helical" evidence="8">
    <location>
        <begin position="281"/>
        <end position="306"/>
    </location>
</feature>
<dbReference type="InterPro" id="IPR008250">
    <property type="entry name" value="ATPase_P-typ_transduc_dom_A_sf"/>
</dbReference>
<evidence type="ECO:0000256" key="1">
    <source>
        <dbReference type="ARBA" id="ARBA00004651"/>
    </source>
</evidence>
<dbReference type="Pfam" id="PF00122">
    <property type="entry name" value="E1-E2_ATPase"/>
    <property type="match status" value="1"/>
</dbReference>
<keyword evidence="6 8" id="KW-1133">Transmembrane helix</keyword>
<dbReference type="Pfam" id="PF00702">
    <property type="entry name" value="Hydrolase"/>
    <property type="match status" value="1"/>
</dbReference>
<dbReference type="EMBL" id="BMMZ01000002">
    <property type="protein sequence ID" value="GGL52269.1"/>
    <property type="molecule type" value="Genomic_DNA"/>
</dbReference>
<organism evidence="10 11">
    <name type="scientific">Microlunatus endophyticus</name>
    <dbReference type="NCBI Taxonomy" id="1716077"/>
    <lineage>
        <taxon>Bacteria</taxon>
        <taxon>Bacillati</taxon>
        <taxon>Actinomycetota</taxon>
        <taxon>Actinomycetes</taxon>
        <taxon>Propionibacteriales</taxon>
        <taxon>Propionibacteriaceae</taxon>
        <taxon>Microlunatus</taxon>
    </lineage>
</organism>
<dbReference type="SUPFAM" id="SSF56784">
    <property type="entry name" value="HAD-like"/>
    <property type="match status" value="1"/>
</dbReference>
<dbReference type="InterPro" id="IPR023298">
    <property type="entry name" value="ATPase_P-typ_TM_dom_sf"/>
</dbReference>
<reference evidence="10" key="1">
    <citation type="journal article" date="2014" name="Int. J. Syst. Evol. Microbiol.">
        <title>Complete genome sequence of Corynebacterium casei LMG S-19264T (=DSM 44701T), isolated from a smear-ripened cheese.</title>
        <authorList>
            <consortium name="US DOE Joint Genome Institute (JGI-PGF)"/>
            <person name="Walter F."/>
            <person name="Albersmeier A."/>
            <person name="Kalinowski J."/>
            <person name="Ruckert C."/>
        </authorList>
    </citation>
    <scope>NUCLEOTIDE SEQUENCE</scope>
    <source>
        <strain evidence="10">CGMCC 4.7306</strain>
    </source>
</reference>
<dbReference type="RefSeq" id="WP_229669697.1">
    <property type="nucleotide sequence ID" value="NZ_BMMZ01000002.1"/>
</dbReference>
<keyword evidence="3 8" id="KW-0812">Transmembrane</keyword>
<comment type="subcellular location">
    <subcellularLocation>
        <location evidence="1">Cell membrane</location>
        <topology evidence="1">Multi-pass membrane protein</topology>
    </subcellularLocation>
</comment>
<name>A0A917W056_9ACTN</name>
<keyword evidence="8" id="KW-0067">ATP-binding</keyword>
<evidence type="ECO:0000259" key="9">
    <source>
        <dbReference type="Pfam" id="PF00122"/>
    </source>
</evidence>
<sequence length="641" mass="67017">MTETHAAADLLSDHADPPHQPDSLWTRIDRWDLARTTVVAGFAALVAILGTVGLPWPVVGAIAVVGLLLGCWPILTEAWNDARERRMSMELSMLVAIAAAATIGAWTTALVITVFVLAAEILKDLSLDRGRDALSDLVAFLPATVRIRDGAAVTPIPLSSVRPGQVVVVPPGAGVPVDGQVVAGRSSLDQSRITGESLPVEVSVGATAYAGSVNQIGALEIRADRVGPDSSYGQIVETVRAAQSSQTPAQKLADRLAAWLVYLALAAALVTFLITRDLRSTISVVVVAGACGIAAGTPLAALAAIGRAARSGAYIKAGSYLEQLSTVDTIVFDKTGTLTAGTLRVTDVRPADRSEDELITAAAAAEWYSEHPIGQAVRDHAAARGLTVDPGIDFGYAPGFGVTARVDLHQVRVGTTRLVPEAHAEQTGETGAVHVAIDDDYAGSITVVDTVRPSARQCVTDLVRLGIRVVMITGDNATTARTIGRELGIDEVQAELLPSDKVSAVDALTRAGHRVAMIGDGVNDAPALARAAVGIAMGSGTHIARETSDVILISSDLADLTTMIRIARRARRIVMVNFVGTLVVDLSGMVLAAFGLLGPVLAAVVHVGSESAFILNSARLIPGRRDRRNVKQDGRDHRGRP</sequence>
<dbReference type="PROSITE" id="PS01229">
    <property type="entry name" value="COF_2"/>
    <property type="match status" value="1"/>
</dbReference>
<dbReference type="SUPFAM" id="SSF81660">
    <property type="entry name" value="Metal cation-transporting ATPase, ATP-binding domain N"/>
    <property type="match status" value="1"/>
</dbReference>
<feature type="domain" description="P-type ATPase A" evidence="9">
    <location>
        <begin position="142"/>
        <end position="239"/>
    </location>
</feature>
<evidence type="ECO:0000256" key="5">
    <source>
        <dbReference type="ARBA" id="ARBA00022967"/>
    </source>
</evidence>
<keyword evidence="8" id="KW-0547">Nucleotide-binding</keyword>
<dbReference type="InterPro" id="IPR036412">
    <property type="entry name" value="HAD-like_sf"/>
</dbReference>
<dbReference type="Gene3D" id="3.40.50.1000">
    <property type="entry name" value="HAD superfamily/HAD-like"/>
    <property type="match status" value="1"/>
</dbReference>
<evidence type="ECO:0000256" key="8">
    <source>
        <dbReference type="RuleBase" id="RU362081"/>
    </source>
</evidence>
<feature type="transmembrane region" description="Helical" evidence="8">
    <location>
        <begin position="600"/>
        <end position="621"/>
    </location>
</feature>
<dbReference type="InterPro" id="IPR018303">
    <property type="entry name" value="ATPase_P-typ_P_site"/>
</dbReference>
<dbReference type="InterPro" id="IPR001757">
    <property type="entry name" value="P_typ_ATPase"/>
</dbReference>
<dbReference type="PANTHER" id="PTHR48085">
    <property type="entry name" value="CADMIUM/ZINC-TRANSPORTING ATPASE HMA2-RELATED"/>
    <property type="match status" value="1"/>
</dbReference>
<dbReference type="SUPFAM" id="SSF81665">
    <property type="entry name" value="Calcium ATPase, transmembrane domain M"/>
    <property type="match status" value="1"/>
</dbReference>
<dbReference type="GO" id="GO:0019829">
    <property type="term" value="F:ATPase-coupled monoatomic cation transmembrane transporter activity"/>
    <property type="evidence" value="ECO:0007669"/>
    <property type="project" value="InterPro"/>
</dbReference>
<evidence type="ECO:0000256" key="6">
    <source>
        <dbReference type="ARBA" id="ARBA00022989"/>
    </source>
</evidence>
<dbReference type="InterPro" id="IPR023299">
    <property type="entry name" value="ATPase_P-typ_cyto_dom_N"/>
</dbReference>
<dbReference type="GO" id="GO:0016887">
    <property type="term" value="F:ATP hydrolysis activity"/>
    <property type="evidence" value="ECO:0007669"/>
    <property type="project" value="InterPro"/>
</dbReference>
<feature type="transmembrane region" description="Helical" evidence="8">
    <location>
        <begin position="256"/>
        <end position="275"/>
    </location>
</feature>
<proteinExistence type="inferred from homology"/>
<dbReference type="SFLD" id="SFLDG00002">
    <property type="entry name" value="C1.7:_P-type_atpase_like"/>
    <property type="match status" value="1"/>
</dbReference>
<dbReference type="SFLD" id="SFLDS00003">
    <property type="entry name" value="Haloacid_Dehalogenase"/>
    <property type="match status" value="1"/>
</dbReference>
<feature type="transmembrane region" description="Helical" evidence="8">
    <location>
        <begin position="33"/>
        <end position="51"/>
    </location>
</feature>
<protein>
    <submittedName>
        <fullName evidence="10">Copper-translocating P-type ATPase</fullName>
    </submittedName>
</protein>